<evidence type="ECO:0000259" key="4">
    <source>
        <dbReference type="SMART" id="SM00633"/>
    </source>
</evidence>
<keyword evidence="2" id="KW-0119">Carbohydrate metabolism</keyword>
<dbReference type="InterPro" id="IPR001000">
    <property type="entry name" value="GH10_dom"/>
</dbReference>
<sequence>MNTISKKLYRWVLVCFSTATLFQGCAKFETREFYADKPQSIIDQETLDAYKELKNYVQATGQPDFKLATELSYTDLVSNSVLYRLAQQHFDQISLTNGLRHLDAVQDDGSIRIPDFTSAMEAQASTGLSTHVGHLLWHENQGADYLQSLIADIIIPGESGKDIVVDFENDELGKSYPMIVGGDLSANRVVTDPDGKSGNALNIKGQQTFPQFQITLPEGRKLGDYLNVMIDFKGEGCCGLYGAGMRLAISANTGNVTFASFGGPSSFGVPGGQWGRGLIELPISSLNLTPAQKEWTEFVLTVGSATGSGDYLIDNITMSWEIVGETIIKTPAEKKEIISGEMEKWIKAIGEDGKETVKSWSVVYQPMDEDTPSELRNGTGINPDDLPTNTFYWQDYLGKDYASIAIGMIKAYASTNDQIFFTETGLLDNPAKIQGLADFIAYTDGKGTTVDGIATELSLNVGDNKEKVESTLQQLAETKKLIKISFDIGTGTTTNQATTALYKQQMDMYKWFIESYFNIIPSNQRAGITFRSPADQPSTSAWRPNQPVGIWTNSGGYQRKAAYVGVVEALQSQ</sequence>
<dbReference type="InterPro" id="IPR017853">
    <property type="entry name" value="GH"/>
</dbReference>
<organism evidence="5 6">
    <name type="scientific">Sphingobacterium corticibacterium</name>
    <dbReference type="NCBI Taxonomy" id="2484746"/>
    <lineage>
        <taxon>Bacteria</taxon>
        <taxon>Pseudomonadati</taxon>
        <taxon>Bacteroidota</taxon>
        <taxon>Sphingobacteriia</taxon>
        <taxon>Sphingobacteriales</taxon>
        <taxon>Sphingobacteriaceae</taxon>
        <taxon>Sphingobacterium</taxon>
    </lineage>
</organism>
<dbReference type="OrthoDB" id="1032269at2"/>
<dbReference type="PROSITE" id="PS51257">
    <property type="entry name" value="PROKAR_LIPOPROTEIN"/>
    <property type="match status" value="1"/>
</dbReference>
<dbReference type="EMBL" id="SGIT01000002">
    <property type="protein sequence ID" value="RZF59302.1"/>
    <property type="molecule type" value="Genomic_DNA"/>
</dbReference>
<name>A0A4Q6XPI1_9SPHI</name>
<evidence type="ECO:0000256" key="1">
    <source>
        <dbReference type="ARBA" id="ARBA00022801"/>
    </source>
</evidence>
<dbReference type="GO" id="GO:0000272">
    <property type="term" value="P:polysaccharide catabolic process"/>
    <property type="evidence" value="ECO:0007669"/>
    <property type="project" value="UniProtKB-KW"/>
</dbReference>
<reference evidence="5 6" key="1">
    <citation type="submission" date="2019-02" db="EMBL/GenBank/DDBJ databases">
        <authorList>
            <person name="Li Y."/>
        </authorList>
    </citation>
    <scope>NUCLEOTIDE SEQUENCE [LARGE SCALE GENOMIC DNA]</scope>
    <source>
        <strain evidence="5 6">30C10-4-7</strain>
    </source>
</reference>
<dbReference type="AlphaFoldDB" id="A0A4Q6XPI1"/>
<evidence type="ECO:0000256" key="3">
    <source>
        <dbReference type="ARBA" id="ARBA00023326"/>
    </source>
</evidence>
<evidence type="ECO:0000256" key="2">
    <source>
        <dbReference type="ARBA" id="ARBA00023277"/>
    </source>
</evidence>
<dbReference type="Proteomes" id="UP000292855">
    <property type="component" value="Unassembled WGS sequence"/>
</dbReference>
<keyword evidence="1" id="KW-0378">Hydrolase</keyword>
<dbReference type="RefSeq" id="WP_130141224.1">
    <property type="nucleotide sequence ID" value="NZ_SGIT01000002.1"/>
</dbReference>
<keyword evidence="6" id="KW-1185">Reference proteome</keyword>
<dbReference type="Gene3D" id="3.20.20.80">
    <property type="entry name" value="Glycosidases"/>
    <property type="match status" value="1"/>
</dbReference>
<proteinExistence type="predicted"/>
<dbReference type="Pfam" id="PF00331">
    <property type="entry name" value="Glyco_hydro_10"/>
    <property type="match status" value="1"/>
</dbReference>
<evidence type="ECO:0000313" key="5">
    <source>
        <dbReference type="EMBL" id="RZF59302.1"/>
    </source>
</evidence>
<protein>
    <recommendedName>
        <fullName evidence="4">GH10 domain-containing protein</fullName>
    </recommendedName>
</protein>
<dbReference type="SMART" id="SM00633">
    <property type="entry name" value="Glyco_10"/>
    <property type="match status" value="1"/>
</dbReference>
<keyword evidence="3" id="KW-0624">Polysaccharide degradation</keyword>
<feature type="domain" description="GH10" evidence="4">
    <location>
        <begin position="310"/>
        <end position="570"/>
    </location>
</feature>
<dbReference type="GO" id="GO:0004553">
    <property type="term" value="F:hydrolase activity, hydrolyzing O-glycosyl compounds"/>
    <property type="evidence" value="ECO:0007669"/>
    <property type="project" value="InterPro"/>
</dbReference>
<accession>A0A4Q6XPI1</accession>
<dbReference type="SUPFAM" id="SSF51445">
    <property type="entry name" value="(Trans)glycosidases"/>
    <property type="match status" value="1"/>
</dbReference>
<gene>
    <name evidence="5" type="ORF">EWE74_08955</name>
</gene>
<evidence type="ECO:0000313" key="6">
    <source>
        <dbReference type="Proteomes" id="UP000292855"/>
    </source>
</evidence>
<comment type="caution">
    <text evidence="5">The sequence shown here is derived from an EMBL/GenBank/DDBJ whole genome shotgun (WGS) entry which is preliminary data.</text>
</comment>